<dbReference type="PANTHER" id="PTHR21143:SF133">
    <property type="entry name" value="GUSTATORY AND PHEROMONE RECEPTOR 32A-RELATED"/>
    <property type="match status" value="1"/>
</dbReference>
<protein>
    <submittedName>
        <fullName evidence="11">Gustatory receptor 28b isoform X2</fullName>
    </submittedName>
</protein>
<dbReference type="Proteomes" id="UP000694920">
    <property type="component" value="Unplaced"/>
</dbReference>
<evidence type="ECO:0000256" key="4">
    <source>
        <dbReference type="ARBA" id="ARBA00022989"/>
    </source>
</evidence>
<evidence type="ECO:0000313" key="10">
    <source>
        <dbReference type="Proteomes" id="UP000694920"/>
    </source>
</evidence>
<evidence type="ECO:0000256" key="5">
    <source>
        <dbReference type="ARBA" id="ARBA00023136"/>
    </source>
</evidence>
<keyword evidence="4 8" id="KW-1133">Transmembrane helix</keyword>
<evidence type="ECO:0000256" key="3">
    <source>
        <dbReference type="ARBA" id="ARBA00022692"/>
    </source>
</evidence>
<name>A0AAJ7VW85_CEPCN</name>
<sequence>MCIFYYSVKLFAIVWTCEATKNEALRTGNLIHEMLIDTADFDVKYELQTFSLQLLHSNNTFDAKGTVIDARLLKGIFGGVATHLFILIQFLLSSKK</sequence>
<keyword evidence="2" id="KW-1003">Cell membrane</keyword>
<reference evidence="11" key="1">
    <citation type="submission" date="2025-08" db="UniProtKB">
        <authorList>
            <consortium name="RefSeq"/>
        </authorList>
    </citation>
    <scope>IDENTIFICATION</scope>
</reference>
<dbReference type="AlphaFoldDB" id="A0AAJ7VW85"/>
<keyword evidence="7" id="KW-0807">Transducer</keyword>
<dbReference type="GeneID" id="107274875"/>
<evidence type="ECO:0000256" key="2">
    <source>
        <dbReference type="ARBA" id="ARBA00022475"/>
    </source>
</evidence>
<evidence type="ECO:0000256" key="9">
    <source>
        <dbReference type="SAM" id="SignalP"/>
    </source>
</evidence>
<organism evidence="10 11">
    <name type="scientific">Cephus cinctus</name>
    <name type="common">Wheat stem sawfly</name>
    <dbReference type="NCBI Taxonomy" id="211228"/>
    <lineage>
        <taxon>Eukaryota</taxon>
        <taxon>Metazoa</taxon>
        <taxon>Ecdysozoa</taxon>
        <taxon>Arthropoda</taxon>
        <taxon>Hexapoda</taxon>
        <taxon>Insecta</taxon>
        <taxon>Pterygota</taxon>
        <taxon>Neoptera</taxon>
        <taxon>Endopterygota</taxon>
        <taxon>Hymenoptera</taxon>
        <taxon>Cephoidea</taxon>
        <taxon>Cephidae</taxon>
        <taxon>Cephus</taxon>
    </lineage>
</organism>
<dbReference type="GO" id="GO:0008049">
    <property type="term" value="P:male courtship behavior"/>
    <property type="evidence" value="ECO:0007669"/>
    <property type="project" value="TreeGrafter"/>
</dbReference>
<keyword evidence="9" id="KW-0732">Signal</keyword>
<dbReference type="GO" id="GO:0005886">
    <property type="term" value="C:plasma membrane"/>
    <property type="evidence" value="ECO:0007669"/>
    <property type="project" value="UniProtKB-SubCell"/>
</dbReference>
<feature type="chain" id="PRO_5042515409" evidence="9">
    <location>
        <begin position="20"/>
        <end position="96"/>
    </location>
</feature>
<feature type="transmembrane region" description="Helical" evidence="8">
    <location>
        <begin position="72"/>
        <end position="92"/>
    </location>
</feature>
<evidence type="ECO:0000256" key="1">
    <source>
        <dbReference type="ARBA" id="ARBA00004651"/>
    </source>
</evidence>
<dbReference type="InterPro" id="IPR013604">
    <property type="entry name" value="7TM_chemorcpt"/>
</dbReference>
<evidence type="ECO:0000313" key="11">
    <source>
        <dbReference type="RefSeq" id="XP_024935479.1"/>
    </source>
</evidence>
<dbReference type="GO" id="GO:0007165">
    <property type="term" value="P:signal transduction"/>
    <property type="evidence" value="ECO:0007669"/>
    <property type="project" value="UniProtKB-KW"/>
</dbReference>
<proteinExistence type="predicted"/>
<feature type="signal peptide" evidence="9">
    <location>
        <begin position="1"/>
        <end position="19"/>
    </location>
</feature>
<dbReference type="PANTHER" id="PTHR21143">
    <property type="entry name" value="INVERTEBRATE GUSTATORY RECEPTOR"/>
    <property type="match status" value="1"/>
</dbReference>
<gene>
    <name evidence="11" type="primary">LOC107274875</name>
</gene>
<dbReference type="GO" id="GO:0030425">
    <property type="term" value="C:dendrite"/>
    <property type="evidence" value="ECO:0007669"/>
    <property type="project" value="TreeGrafter"/>
</dbReference>
<dbReference type="GO" id="GO:0030424">
    <property type="term" value="C:axon"/>
    <property type="evidence" value="ECO:0007669"/>
    <property type="project" value="TreeGrafter"/>
</dbReference>
<dbReference type="GO" id="GO:0050909">
    <property type="term" value="P:sensory perception of taste"/>
    <property type="evidence" value="ECO:0007669"/>
    <property type="project" value="InterPro"/>
</dbReference>
<comment type="subcellular location">
    <subcellularLocation>
        <location evidence="1">Cell membrane</location>
        <topology evidence="1">Multi-pass membrane protein</topology>
    </subcellularLocation>
</comment>
<evidence type="ECO:0000256" key="8">
    <source>
        <dbReference type="SAM" id="Phobius"/>
    </source>
</evidence>
<keyword evidence="10" id="KW-1185">Reference proteome</keyword>
<accession>A0AAJ7VW85</accession>
<dbReference type="Pfam" id="PF08395">
    <property type="entry name" value="7tm_7"/>
    <property type="match status" value="1"/>
</dbReference>
<dbReference type="GO" id="GO:0007635">
    <property type="term" value="P:chemosensory behavior"/>
    <property type="evidence" value="ECO:0007669"/>
    <property type="project" value="TreeGrafter"/>
</dbReference>
<dbReference type="RefSeq" id="XP_024935479.1">
    <property type="nucleotide sequence ID" value="XM_025079711.1"/>
</dbReference>
<evidence type="ECO:0000256" key="7">
    <source>
        <dbReference type="ARBA" id="ARBA00023224"/>
    </source>
</evidence>
<keyword evidence="5 8" id="KW-0472">Membrane</keyword>
<keyword evidence="6 11" id="KW-0675">Receptor</keyword>
<evidence type="ECO:0000256" key="6">
    <source>
        <dbReference type="ARBA" id="ARBA00023170"/>
    </source>
</evidence>
<keyword evidence="3 8" id="KW-0812">Transmembrane</keyword>
<dbReference type="GO" id="GO:0043025">
    <property type="term" value="C:neuronal cell body"/>
    <property type="evidence" value="ECO:0007669"/>
    <property type="project" value="TreeGrafter"/>
</dbReference>